<keyword evidence="8 15" id="KW-0028">Amino-acid biosynthesis</keyword>
<comment type="subunit">
    <text evidence="15">Heteromultimer composed of HisG and HisZ subunits.</text>
</comment>
<gene>
    <name evidence="15 19" type="primary">hisG</name>
    <name evidence="19" type="ORF">NCTC10327_01335</name>
    <name evidence="17" type="ORF">R6G71_07280</name>
    <name evidence="18" type="ORF">SAMN05421878_10112</name>
</gene>
<protein>
    <recommendedName>
        <fullName evidence="6 15">ATP phosphoribosyltransferase</fullName>
        <shortName evidence="15">ATP-PRT</shortName>
        <shortName evidence="15">ATP-PRTase</shortName>
        <ecNumber evidence="5 15">2.4.2.17</ecNumber>
    </recommendedName>
</protein>
<dbReference type="OrthoDB" id="9801867at2"/>
<dbReference type="GO" id="GO:0003879">
    <property type="term" value="F:ATP phosphoribosyltransferase activity"/>
    <property type="evidence" value="ECO:0007669"/>
    <property type="project" value="UniProtKB-UniRule"/>
</dbReference>
<comment type="pathway">
    <text evidence="3 15">Amino-acid biosynthesis; L-histidine biosynthesis; L-histidine from 5-phospho-alpha-D-ribose 1-diphosphate: step 1/9.</text>
</comment>
<dbReference type="NCBIfam" id="TIGR00070">
    <property type="entry name" value="hisG"/>
    <property type="match status" value="1"/>
</dbReference>
<evidence type="ECO:0000256" key="15">
    <source>
        <dbReference type="HAMAP-Rule" id="MF_01018"/>
    </source>
</evidence>
<evidence type="ECO:0000256" key="1">
    <source>
        <dbReference type="ARBA" id="ARBA00000915"/>
    </source>
</evidence>
<comment type="domain">
    <text evidence="15">Lacks the C-terminal regulatory region which is replaced by HisZ.</text>
</comment>
<dbReference type="EMBL" id="JAWNFU010000004">
    <property type="protein sequence ID" value="MDY5153840.1"/>
    <property type="molecule type" value="Genomic_DNA"/>
</dbReference>
<comment type="catalytic activity">
    <reaction evidence="1 15">
        <text>1-(5-phospho-beta-D-ribosyl)-ATP + diphosphate = 5-phospho-alpha-D-ribose 1-diphosphate + ATP</text>
        <dbReference type="Rhea" id="RHEA:18473"/>
        <dbReference type="ChEBI" id="CHEBI:30616"/>
        <dbReference type="ChEBI" id="CHEBI:33019"/>
        <dbReference type="ChEBI" id="CHEBI:58017"/>
        <dbReference type="ChEBI" id="CHEBI:73183"/>
        <dbReference type="EC" id="2.4.2.17"/>
    </reaction>
</comment>
<comment type="similarity">
    <text evidence="4 15">Belongs to the ATP phosphoribosyltransferase family. Short subfamily.</text>
</comment>
<dbReference type="Proteomes" id="UP000182744">
    <property type="component" value="Unassembled WGS sequence"/>
</dbReference>
<sequence length="201" mass="22313">MITVALSKGRLLKSFLAFLEAQGLDAYRQALENPDRALYVQVGPVRFLFAKASDVPTYVENAVADLGITGLDRISEKRYDVLNVLELPFGRCRLSLAGPPGVEEFRRIATSYDHLASQYFLNQRQEVQIIHLSGSVELAPILGLADGIVDIVDSGATLKMNGLIEYETIMTSTVCLVANKRTYYTKEDEIYEFMNQLGVIG</sequence>
<accession>A0A1B9BCA5</accession>
<dbReference type="InterPro" id="IPR013820">
    <property type="entry name" value="ATP_PRibTrfase_cat"/>
</dbReference>
<dbReference type="EMBL" id="FNAU01000001">
    <property type="protein sequence ID" value="SDD98686.1"/>
    <property type="molecule type" value="Genomic_DNA"/>
</dbReference>
<keyword evidence="10 15" id="KW-0808">Transferase</keyword>
<evidence type="ECO:0000256" key="10">
    <source>
        <dbReference type="ARBA" id="ARBA00022679"/>
    </source>
</evidence>
<dbReference type="FunFam" id="3.40.190.10:FF:000008">
    <property type="entry name" value="ATP phosphoribosyltransferase"/>
    <property type="match status" value="1"/>
</dbReference>
<keyword evidence="12 15" id="KW-0067">ATP-binding</keyword>
<keyword evidence="13 15" id="KW-0368">Histidine biosynthesis</keyword>
<evidence type="ECO:0000256" key="6">
    <source>
        <dbReference type="ARBA" id="ARBA00020998"/>
    </source>
</evidence>
<dbReference type="AlphaFoldDB" id="A0A1B9BCA5"/>
<keyword evidence="20" id="KW-1185">Reference proteome</keyword>
<dbReference type="Gene3D" id="3.40.190.10">
    <property type="entry name" value="Periplasmic binding protein-like II"/>
    <property type="match status" value="2"/>
</dbReference>
<dbReference type="Pfam" id="PF01634">
    <property type="entry name" value="HisG"/>
    <property type="match status" value="1"/>
</dbReference>
<evidence type="ECO:0000256" key="7">
    <source>
        <dbReference type="ARBA" id="ARBA00022490"/>
    </source>
</evidence>
<keyword evidence="11 15" id="KW-0547">Nucleotide-binding</keyword>
<dbReference type="CDD" id="cd13595">
    <property type="entry name" value="PBP2_HisGs"/>
    <property type="match status" value="1"/>
</dbReference>
<reference evidence="20" key="1">
    <citation type="submission" date="2016-10" db="EMBL/GenBank/DDBJ databases">
        <authorList>
            <person name="Varghese N."/>
        </authorList>
    </citation>
    <scope>NUCLEOTIDE SEQUENCE [LARGE SCALE GENOMIC DNA]</scope>
    <source>
        <strain evidence="20">DSM 20639</strain>
    </source>
</reference>
<dbReference type="GO" id="GO:0000105">
    <property type="term" value="P:L-histidine biosynthetic process"/>
    <property type="evidence" value="ECO:0007669"/>
    <property type="project" value="UniProtKB-UniRule"/>
</dbReference>
<evidence type="ECO:0000256" key="4">
    <source>
        <dbReference type="ARBA" id="ARBA00009489"/>
    </source>
</evidence>
<evidence type="ECO:0000256" key="2">
    <source>
        <dbReference type="ARBA" id="ARBA00004496"/>
    </source>
</evidence>
<dbReference type="GO" id="GO:0005524">
    <property type="term" value="F:ATP binding"/>
    <property type="evidence" value="ECO:0007669"/>
    <property type="project" value="UniProtKB-KW"/>
</dbReference>
<dbReference type="InterPro" id="IPR001348">
    <property type="entry name" value="ATP_PRibTrfase_HisG"/>
</dbReference>
<dbReference type="PANTHER" id="PTHR21403:SF8">
    <property type="entry name" value="ATP PHOSPHORIBOSYLTRANSFERASE"/>
    <property type="match status" value="1"/>
</dbReference>
<comment type="function">
    <text evidence="14 15">Catalyzes the condensation of ATP and 5-phosphoribose 1-diphosphate to form N'-(5'-phosphoribosyl)-ATP (PR-ATP). Has a crucial role in the pathway because the rate of histidine biosynthesis seems to be controlled primarily by regulation of HisG enzymatic activity.</text>
</comment>
<organism evidence="19 21">
    <name type="scientific">Actinobaculum suis</name>
    <dbReference type="NCBI Taxonomy" id="1657"/>
    <lineage>
        <taxon>Bacteria</taxon>
        <taxon>Bacillati</taxon>
        <taxon>Actinomycetota</taxon>
        <taxon>Actinomycetes</taxon>
        <taxon>Actinomycetales</taxon>
        <taxon>Actinomycetaceae</taxon>
        <taxon>Actinobaculum</taxon>
    </lineage>
</organism>
<dbReference type="HAMAP" id="MF_01018">
    <property type="entry name" value="HisG_Short"/>
    <property type="match status" value="1"/>
</dbReference>
<feature type="domain" description="ATP phosphoribosyltransferase catalytic" evidence="16">
    <location>
        <begin position="51"/>
        <end position="197"/>
    </location>
</feature>
<dbReference type="PROSITE" id="PS01316">
    <property type="entry name" value="ATP_P_PHORIBOSYLTR"/>
    <property type="match status" value="1"/>
</dbReference>
<reference evidence="17" key="4">
    <citation type="submission" date="2023-10" db="EMBL/GenBank/DDBJ databases">
        <title>Whole Genome based description of the genera Actinobaculum and Actinotignum reveals a complex phylogenetic relationship within the species included in the genus Actinotignum.</title>
        <authorList>
            <person name="Jensen C.S."/>
            <person name="Dargis R."/>
            <person name="Kemp M."/>
            <person name="Christensen J.J."/>
        </authorList>
    </citation>
    <scope>NUCLEOTIDE SEQUENCE</scope>
    <source>
        <strain evidence="17">Actinobaculum_suis_CCUG19206T</strain>
    </source>
</reference>
<reference evidence="18" key="2">
    <citation type="submission" date="2016-10" db="EMBL/GenBank/DDBJ databases">
        <authorList>
            <person name="Varghese N."/>
            <person name="Submissions S."/>
        </authorList>
    </citation>
    <scope>NUCLEOTIDE SEQUENCE</scope>
    <source>
        <strain evidence="18">DSM 20639</strain>
    </source>
</reference>
<dbReference type="Proteomes" id="UP000269974">
    <property type="component" value="Unassembled WGS sequence"/>
</dbReference>
<proteinExistence type="inferred from homology"/>
<evidence type="ECO:0000256" key="12">
    <source>
        <dbReference type="ARBA" id="ARBA00022840"/>
    </source>
</evidence>
<evidence type="ECO:0000256" key="5">
    <source>
        <dbReference type="ARBA" id="ARBA00011946"/>
    </source>
</evidence>
<evidence type="ECO:0000256" key="14">
    <source>
        <dbReference type="ARBA" id="ARBA00024861"/>
    </source>
</evidence>
<evidence type="ECO:0000256" key="8">
    <source>
        <dbReference type="ARBA" id="ARBA00022605"/>
    </source>
</evidence>
<evidence type="ECO:0000256" key="3">
    <source>
        <dbReference type="ARBA" id="ARBA00004667"/>
    </source>
</evidence>
<dbReference type="SUPFAM" id="SSF53850">
    <property type="entry name" value="Periplasmic binding protein-like II"/>
    <property type="match status" value="1"/>
</dbReference>
<dbReference type="EMBL" id="UYIO01000001">
    <property type="protein sequence ID" value="VDG76698.1"/>
    <property type="molecule type" value="Genomic_DNA"/>
</dbReference>
<dbReference type="GO" id="GO:0005737">
    <property type="term" value="C:cytoplasm"/>
    <property type="evidence" value="ECO:0007669"/>
    <property type="project" value="UniProtKB-SubCell"/>
</dbReference>
<evidence type="ECO:0000256" key="13">
    <source>
        <dbReference type="ARBA" id="ARBA00023102"/>
    </source>
</evidence>
<comment type="subcellular location">
    <subcellularLocation>
        <location evidence="2 15">Cytoplasm</location>
    </subcellularLocation>
</comment>
<evidence type="ECO:0000313" key="21">
    <source>
        <dbReference type="Proteomes" id="UP000269974"/>
    </source>
</evidence>
<evidence type="ECO:0000313" key="19">
    <source>
        <dbReference type="EMBL" id="VDG76698.1"/>
    </source>
</evidence>
<dbReference type="PANTHER" id="PTHR21403">
    <property type="entry name" value="ATP PHOSPHORIBOSYLTRANSFERASE ATP-PRTASE"/>
    <property type="match status" value="1"/>
</dbReference>
<dbReference type="EC" id="2.4.2.17" evidence="5 15"/>
<keyword evidence="9 15" id="KW-0328">Glycosyltransferase</keyword>
<dbReference type="InterPro" id="IPR018198">
    <property type="entry name" value="ATP_PRibTrfase_CS"/>
</dbReference>
<keyword evidence="7 15" id="KW-0963">Cytoplasm</keyword>
<dbReference type="UniPathway" id="UPA00031">
    <property type="reaction ID" value="UER00006"/>
</dbReference>
<dbReference type="Proteomes" id="UP001273799">
    <property type="component" value="Unassembled WGS sequence"/>
</dbReference>
<reference evidence="19 21" key="3">
    <citation type="submission" date="2018-11" db="EMBL/GenBank/DDBJ databases">
        <authorList>
            <consortium name="Pathogen Informatics"/>
        </authorList>
    </citation>
    <scope>NUCLEOTIDE SEQUENCE [LARGE SCALE GENOMIC DNA]</scope>
    <source>
        <strain evidence="19 21">NCTC10327</strain>
    </source>
</reference>
<dbReference type="InterPro" id="IPR024893">
    <property type="entry name" value="ATP_PRibTrfase_HisG_short"/>
</dbReference>
<name>A0A1B9BCA5_9ACTO</name>
<evidence type="ECO:0000313" key="20">
    <source>
        <dbReference type="Proteomes" id="UP000182744"/>
    </source>
</evidence>
<evidence type="ECO:0000313" key="17">
    <source>
        <dbReference type="EMBL" id="MDY5153840.1"/>
    </source>
</evidence>
<evidence type="ECO:0000259" key="16">
    <source>
        <dbReference type="Pfam" id="PF01634"/>
    </source>
</evidence>
<evidence type="ECO:0000256" key="11">
    <source>
        <dbReference type="ARBA" id="ARBA00022741"/>
    </source>
</evidence>
<evidence type="ECO:0000313" key="18">
    <source>
        <dbReference type="EMBL" id="SDD98686.1"/>
    </source>
</evidence>
<dbReference type="RefSeq" id="WP_065415145.1">
    <property type="nucleotide sequence ID" value="NZ_FNAU01000001.1"/>
</dbReference>
<evidence type="ECO:0000256" key="9">
    <source>
        <dbReference type="ARBA" id="ARBA00022676"/>
    </source>
</evidence>